<dbReference type="SUPFAM" id="SSF53756">
    <property type="entry name" value="UDP-Glycosyltransferase/glycogen phosphorylase"/>
    <property type="match status" value="1"/>
</dbReference>
<name>A0A248K3A4_9PROT</name>
<organism evidence="4 5">
    <name type="scientific">Nitrospirillum viridazoti CBAmc</name>
    <dbReference type="NCBI Taxonomy" id="1441467"/>
    <lineage>
        <taxon>Bacteria</taxon>
        <taxon>Pseudomonadati</taxon>
        <taxon>Pseudomonadota</taxon>
        <taxon>Alphaproteobacteria</taxon>
        <taxon>Rhodospirillales</taxon>
        <taxon>Azospirillaceae</taxon>
        <taxon>Nitrospirillum</taxon>
        <taxon>Nitrospirillum viridazoti</taxon>
    </lineage>
</organism>
<dbReference type="SUPFAM" id="SSF53335">
    <property type="entry name" value="S-adenosyl-L-methionine-dependent methyltransferases"/>
    <property type="match status" value="1"/>
</dbReference>
<accession>A0A248K3A4</accession>
<evidence type="ECO:0000256" key="2">
    <source>
        <dbReference type="ARBA" id="ARBA00022803"/>
    </source>
</evidence>
<dbReference type="KEGG" id="nao:Y958_28365"/>
<reference evidence="4 5" key="1">
    <citation type="submission" date="2017-06" db="EMBL/GenBank/DDBJ databases">
        <title>Complete genome sequence of Nitrospirillum amazonense strain CBAmC, an endophytic nitrogen-fixing and plant growth-promoting bacterium, isolated from sugarcane.</title>
        <authorList>
            <person name="Schwab S."/>
            <person name="dos Santos Teixeira K.R."/>
            <person name="Simoes Araujo J.L."/>
            <person name="Soares Vidal M."/>
            <person name="Borges de Freitas H.R."/>
            <person name="Rivello Crivelaro A.L."/>
            <person name="Bueno de Camargo Nunes A."/>
            <person name="dos Santos C.M."/>
            <person name="Palmeira da Silva Rosa D."/>
            <person name="da Silva Padilha D."/>
            <person name="da Silva E."/>
            <person name="Araujo Terra L."/>
            <person name="Soares Mendes V."/>
            <person name="Farinelli L."/>
            <person name="Magalhaes Cruz L."/>
            <person name="Baldani J.I."/>
        </authorList>
    </citation>
    <scope>NUCLEOTIDE SEQUENCE [LARGE SCALE GENOMIC DNA]</scope>
    <source>
        <strain evidence="4 5">CBAmC</strain>
    </source>
</reference>
<dbReference type="Gene3D" id="1.25.40.10">
    <property type="entry name" value="Tetratricopeptide repeat domain"/>
    <property type="match status" value="2"/>
</dbReference>
<dbReference type="InterPro" id="IPR013105">
    <property type="entry name" value="TPR_2"/>
</dbReference>
<keyword evidence="1" id="KW-0677">Repeat</keyword>
<dbReference type="AlphaFoldDB" id="A0A248K3A4"/>
<dbReference type="Pfam" id="PF07719">
    <property type="entry name" value="TPR_2"/>
    <property type="match status" value="1"/>
</dbReference>
<dbReference type="InterPro" id="IPR002201">
    <property type="entry name" value="Glyco_trans_9"/>
</dbReference>
<dbReference type="InterPro" id="IPR019734">
    <property type="entry name" value="TPR_rpt"/>
</dbReference>
<dbReference type="SUPFAM" id="SSF48452">
    <property type="entry name" value="TPR-like"/>
    <property type="match status" value="1"/>
</dbReference>
<dbReference type="Proteomes" id="UP000197153">
    <property type="component" value="Chromosome 4"/>
</dbReference>
<dbReference type="InterPro" id="IPR029063">
    <property type="entry name" value="SAM-dependent_MTases_sf"/>
</dbReference>
<proteinExistence type="predicted"/>
<sequence>MADETTKQMLRRAADGRFARRWIVGDGIDIGCGPSPLGNLRDYFPLMKSARPWDVPDGDAMLMEGVADNSYDFVHSSHCLEKLVDPVRSLGNWIRICKPGGHLIITIPDEDMYEQGVWPSIFNQDHKWTFTILKPQSWSPKSISVVQLLDLFKEEVEVLKLEKLDSGFRYDAPLRDQTLKGTSESAIEFVLRKRNKGWGLGAAADDSAARFAQVARQQEISTKFAEAIGLHQQGRVGEAHAAYTAILAADPDNLAVMNNLALIATFPEAERLLRRALEIDPAYVDALLNLGNQLVANQRAEEGRDMLRRALAAAPDDPRVINALSQAYDALEAHEDAVALLQEKGGLLGNLDDVYCRLGKYAEHLGRTDEALAYLANALRINPSHVEANIYTGRQHLRKGDFAKGAEGIAWIWHGRITESQIGLFMDPAGQPIRQDGRTIVLSADSGLGDTLQFVRYARPLKALGARVVVECQPELLRLVAAMPEVDEAVAIGELSAGFDLRLPLHNLMGAFRTTLATVPAEVPYLAAPVDEAAAFARRLAAHQGLRVGLCWAGNPNHPRNSSRSVAPDLLAPLLNQAGASFFSLQKGGDGAALGLIDWTADFADMANTAALVQGLDLVISVDSAVAHLAGALGRPVWLLNRFDSCWRWLEAGVETSPWYPNLTQFRQPAAGEWGPVMAAVTARLAEEIRIHGAANKPAAGRKPAKR</sequence>
<dbReference type="PANTHER" id="PTHR44809:SF1">
    <property type="entry name" value="PROTEIN O-MANNOSYL-TRANSFERASE TMTC1"/>
    <property type="match status" value="1"/>
</dbReference>
<dbReference type="Pfam" id="PF13489">
    <property type="entry name" value="Methyltransf_23"/>
    <property type="match status" value="1"/>
</dbReference>
<dbReference type="Gene3D" id="3.40.50.150">
    <property type="entry name" value="Vaccinia Virus protein VP39"/>
    <property type="match status" value="1"/>
</dbReference>
<dbReference type="Pfam" id="PF01075">
    <property type="entry name" value="Glyco_transf_9"/>
    <property type="match status" value="1"/>
</dbReference>
<dbReference type="InterPro" id="IPR052943">
    <property type="entry name" value="TMTC_O-mannosyl-trnsfr"/>
</dbReference>
<dbReference type="PROSITE" id="PS50005">
    <property type="entry name" value="TPR"/>
    <property type="match status" value="1"/>
</dbReference>
<dbReference type="InterPro" id="IPR011990">
    <property type="entry name" value="TPR-like_helical_dom_sf"/>
</dbReference>
<dbReference type="Pfam" id="PF14559">
    <property type="entry name" value="TPR_19"/>
    <property type="match status" value="1"/>
</dbReference>
<dbReference type="Gene3D" id="3.40.50.2000">
    <property type="entry name" value="Glycogen Phosphorylase B"/>
    <property type="match status" value="1"/>
</dbReference>
<dbReference type="EMBL" id="CP022113">
    <property type="protein sequence ID" value="ASG24908.1"/>
    <property type="molecule type" value="Genomic_DNA"/>
</dbReference>
<keyword evidence="2 3" id="KW-0802">TPR repeat</keyword>
<dbReference type="SMART" id="SM00028">
    <property type="entry name" value="TPR"/>
    <property type="match status" value="4"/>
</dbReference>
<gene>
    <name evidence="4" type="ORF">Y958_28365</name>
</gene>
<dbReference type="RefSeq" id="WP_088875307.1">
    <property type="nucleotide sequence ID" value="NZ_CP022113.1"/>
</dbReference>
<evidence type="ECO:0000256" key="3">
    <source>
        <dbReference type="PROSITE-ProRule" id="PRU00339"/>
    </source>
</evidence>
<dbReference type="PANTHER" id="PTHR44809">
    <property type="match status" value="1"/>
</dbReference>
<evidence type="ECO:0000256" key="1">
    <source>
        <dbReference type="ARBA" id="ARBA00022737"/>
    </source>
</evidence>
<keyword evidence="5" id="KW-1185">Reference proteome</keyword>
<dbReference type="GO" id="GO:0016757">
    <property type="term" value="F:glycosyltransferase activity"/>
    <property type="evidence" value="ECO:0007669"/>
    <property type="project" value="InterPro"/>
</dbReference>
<evidence type="ECO:0000313" key="4">
    <source>
        <dbReference type="EMBL" id="ASG24908.1"/>
    </source>
</evidence>
<feature type="repeat" description="TPR" evidence="3">
    <location>
        <begin position="352"/>
        <end position="385"/>
    </location>
</feature>
<evidence type="ECO:0000313" key="5">
    <source>
        <dbReference type="Proteomes" id="UP000197153"/>
    </source>
</evidence>
<protein>
    <submittedName>
        <fullName evidence="4">Uncharacterized protein</fullName>
    </submittedName>
</protein>